<dbReference type="InterPro" id="IPR029055">
    <property type="entry name" value="Ntn_hydrolases_N"/>
</dbReference>
<dbReference type="Gene3D" id="2.30.120.10">
    <property type="match status" value="1"/>
</dbReference>
<feature type="binding site" evidence="5">
    <location>
        <position position="316"/>
    </location>
    <ligand>
        <name>Ca(2+)</name>
        <dbReference type="ChEBI" id="CHEBI:29108"/>
    </ligand>
</feature>
<reference evidence="6 7" key="1">
    <citation type="submission" date="2020-04" db="EMBL/GenBank/DDBJ databases">
        <title>Usitatibacter rugosus gen. nov., sp. nov. and Usitatibacter palustris sp. nov., novel members of Usitatibacteraceae fam. nov. within the order Nitrosomonadales isolated from soil.</title>
        <authorList>
            <person name="Huber K.J."/>
            <person name="Neumann-Schaal M."/>
            <person name="Geppert A."/>
            <person name="Luckner M."/>
            <person name="Wanner G."/>
            <person name="Overmann J."/>
        </authorList>
    </citation>
    <scope>NUCLEOTIDE SEQUENCE [LARGE SCALE GENOMIC DNA]</scope>
    <source>
        <strain evidence="6 7">Swamp67</strain>
    </source>
</reference>
<evidence type="ECO:0000256" key="5">
    <source>
        <dbReference type="PIRSR" id="PIRSR001227-2"/>
    </source>
</evidence>
<evidence type="ECO:0000313" key="6">
    <source>
        <dbReference type="EMBL" id="QJR14286.1"/>
    </source>
</evidence>
<protein>
    <submittedName>
        <fullName evidence="6">Acyl-homoserine lactone acylase QuiP</fullName>
        <ecNumber evidence="6">3.5.1.97</ecNumber>
    </submittedName>
</protein>
<dbReference type="RefSeq" id="WP_171161059.1">
    <property type="nucleotide sequence ID" value="NZ_CP053073.1"/>
</dbReference>
<dbReference type="GO" id="GO:0017000">
    <property type="term" value="P:antibiotic biosynthetic process"/>
    <property type="evidence" value="ECO:0007669"/>
    <property type="project" value="InterPro"/>
</dbReference>
<name>A0A6M4H441_9PROT</name>
<dbReference type="AlphaFoldDB" id="A0A6M4H441"/>
<proteinExistence type="inferred from homology"/>
<keyword evidence="5" id="KW-0106">Calcium</keyword>
<dbReference type="PANTHER" id="PTHR34218:SF4">
    <property type="entry name" value="ACYL-HOMOSERINE LACTONE ACYLASE QUIP"/>
    <property type="match status" value="1"/>
</dbReference>
<organism evidence="6 7">
    <name type="scientific">Usitatibacter palustris</name>
    <dbReference type="NCBI Taxonomy" id="2732487"/>
    <lineage>
        <taxon>Bacteria</taxon>
        <taxon>Pseudomonadati</taxon>
        <taxon>Pseudomonadota</taxon>
        <taxon>Betaproteobacteria</taxon>
        <taxon>Nitrosomonadales</taxon>
        <taxon>Usitatibacteraceae</taxon>
        <taxon>Usitatibacter</taxon>
    </lineage>
</organism>
<comment type="cofactor">
    <cofactor evidence="5">
        <name>Ca(2+)</name>
        <dbReference type="ChEBI" id="CHEBI:29108"/>
    </cofactor>
    <text evidence="5">Binds 1 Ca(2+) ion per dimer.</text>
</comment>
<dbReference type="KEGG" id="upl:DSM104440_01079"/>
<dbReference type="PANTHER" id="PTHR34218">
    <property type="entry name" value="PEPTIDASE S45 PENICILLIN AMIDASE"/>
    <property type="match status" value="1"/>
</dbReference>
<evidence type="ECO:0000313" key="7">
    <source>
        <dbReference type="Proteomes" id="UP000503096"/>
    </source>
</evidence>
<comment type="similarity">
    <text evidence="1">Belongs to the peptidase S45 family.</text>
</comment>
<keyword evidence="5" id="KW-0479">Metal-binding</keyword>
<keyword evidence="7" id="KW-1185">Reference proteome</keyword>
<keyword evidence="2 6" id="KW-0378">Hydrolase</keyword>
<dbReference type="Gene3D" id="1.10.1400.10">
    <property type="match status" value="1"/>
</dbReference>
<dbReference type="CDD" id="cd03747">
    <property type="entry name" value="Ntn_PGA_like"/>
    <property type="match status" value="1"/>
</dbReference>
<dbReference type="SUPFAM" id="SSF56235">
    <property type="entry name" value="N-terminal nucleophile aminohydrolases (Ntn hydrolases)"/>
    <property type="match status" value="1"/>
</dbReference>
<dbReference type="EMBL" id="CP053073">
    <property type="protein sequence ID" value="QJR14286.1"/>
    <property type="molecule type" value="Genomic_DNA"/>
</dbReference>
<dbReference type="InterPro" id="IPR014395">
    <property type="entry name" value="Pen/GL7ACA/AHL_acylase"/>
</dbReference>
<dbReference type="InterPro" id="IPR043147">
    <property type="entry name" value="Penicillin_amidase_A-knob"/>
</dbReference>
<dbReference type="Gene3D" id="3.60.20.10">
    <property type="entry name" value="Glutamine Phosphoribosylpyrophosphate, subunit 1, domain 1"/>
    <property type="match status" value="1"/>
</dbReference>
<accession>A0A6M4H441</accession>
<feature type="binding site" evidence="5">
    <location>
        <position position="184"/>
    </location>
    <ligand>
        <name>Ca(2+)</name>
        <dbReference type="ChEBI" id="CHEBI:29108"/>
    </ligand>
</feature>
<evidence type="ECO:0000256" key="2">
    <source>
        <dbReference type="ARBA" id="ARBA00022801"/>
    </source>
</evidence>
<feature type="binding site" evidence="5">
    <location>
        <position position="319"/>
    </location>
    <ligand>
        <name>Ca(2+)</name>
        <dbReference type="ChEBI" id="CHEBI:29108"/>
    </ligand>
</feature>
<dbReference type="PIRSF" id="PIRSF001227">
    <property type="entry name" value="Pen_acylase"/>
    <property type="match status" value="1"/>
</dbReference>
<dbReference type="InterPro" id="IPR002692">
    <property type="entry name" value="S45"/>
</dbReference>
<dbReference type="InterPro" id="IPR023343">
    <property type="entry name" value="Penicillin_amidase_dom1"/>
</dbReference>
<sequence length="791" mass="87394">MIARVLAFVVLLVASVLAGAWLWLHQSLPKLDGDVSVRGLSAAVEIVRDKEGVPHLFATNERDAAFAIGYAHAQDRLWQLEFQRRVGAGRLAEVMGERAYDTDRLMRTLGFTQLAERSVAKLDAETRGVLDSYAAGVNAFLESEPVLPVEFQVFRIKPDKWKPADTVAWLYVMAWDLSGNWRTELARLRYTNKLGAARMAELIPPNPGETYRPFPDFKALYAEADPVAGELLARWPNPEHALGSNSWVVSGARSASGKPVLANDPHLGLQTPALWYLAHLATPAGNVVGGTLPGVPFIVLGRNDRVAWTMTTTYGDTQDLFIERLVPGDEMSYLTPTGKAKFEVREEVIRVDGADRKIRIRSTRHGPVISDVVKTAQSATPKGHVIALGWTALSDDPATVRAGLAINRARDRDQLVNALREFHAPMQNVVFADVDGRIGFIAPALVPKRRADNEAMGRIPVPGWDAKYDWQGMLAFEDLPAVHDPKSGSIVTANNKITPPGYKPFVSVDWAAPYRADRIEELLAKAPRHSLESFGRIQADVRSRLAVELLPAMQAASPGTLAGREAQRTIAGWKGEMTADSAAPLAFMAWYRELSRLVYADELGDLFPDGWEMRSQFMIGVMKDQGGLSSWCDNVSTKEKKTCAQLAGKAFDLAGEDLGKRYGLASEWRWGKAHYAWSMHRPFGFVPVASKIFSVTPETPGDTNTVNVGHINIRDNESPFANRHAASLRTLYDFADLEKSLYMHSTGQSGNVLSPWYSNLADRWVKVEYITIPTKREAIQAAHTLRLQPAK</sequence>
<dbReference type="Gene3D" id="1.10.439.10">
    <property type="entry name" value="Penicillin Amidohydrolase, domain 1"/>
    <property type="match status" value="1"/>
</dbReference>
<dbReference type="EC" id="3.5.1.97" evidence="6"/>
<dbReference type="GO" id="GO:0046872">
    <property type="term" value="F:metal ion binding"/>
    <property type="evidence" value="ECO:0007669"/>
    <property type="project" value="UniProtKB-KW"/>
</dbReference>
<dbReference type="InParanoid" id="A0A6M4H441"/>
<dbReference type="InterPro" id="IPR043146">
    <property type="entry name" value="Penicillin_amidase_N_B-knob"/>
</dbReference>
<dbReference type="Pfam" id="PF01804">
    <property type="entry name" value="Penicil_amidase"/>
    <property type="match status" value="1"/>
</dbReference>
<gene>
    <name evidence="6" type="primary">quiP</name>
    <name evidence="6" type="ORF">DSM104440_01079</name>
</gene>
<dbReference type="Proteomes" id="UP000503096">
    <property type="component" value="Chromosome"/>
</dbReference>
<evidence type="ECO:0000256" key="1">
    <source>
        <dbReference type="ARBA" id="ARBA00006586"/>
    </source>
</evidence>
<evidence type="ECO:0000256" key="4">
    <source>
        <dbReference type="PIRSR" id="PIRSR001227-1"/>
    </source>
</evidence>
<keyword evidence="3" id="KW-0865">Zymogen</keyword>
<feature type="active site" description="Nucleophile" evidence="4">
    <location>
        <position position="244"/>
    </location>
</feature>
<evidence type="ECO:0000256" key="3">
    <source>
        <dbReference type="ARBA" id="ARBA00023145"/>
    </source>
</evidence>
<dbReference type="GO" id="GO:0016811">
    <property type="term" value="F:hydrolase activity, acting on carbon-nitrogen (but not peptide) bonds, in linear amides"/>
    <property type="evidence" value="ECO:0007669"/>
    <property type="project" value="InterPro"/>
</dbReference>